<organism evidence="2 3">
    <name type="scientific">Thanatephorus cucumeris (strain AG1-IB / isolate 7/3/14)</name>
    <name type="common">Lettuce bottom rot fungus</name>
    <name type="synonym">Rhizoctonia solani</name>
    <dbReference type="NCBI Taxonomy" id="1108050"/>
    <lineage>
        <taxon>Eukaryota</taxon>
        <taxon>Fungi</taxon>
        <taxon>Dikarya</taxon>
        <taxon>Basidiomycota</taxon>
        <taxon>Agaricomycotina</taxon>
        <taxon>Agaricomycetes</taxon>
        <taxon>Cantharellales</taxon>
        <taxon>Ceratobasidiaceae</taxon>
        <taxon>Rhizoctonia</taxon>
        <taxon>Rhizoctonia solani AG-1</taxon>
    </lineage>
</organism>
<evidence type="ECO:0000313" key="2">
    <source>
        <dbReference type="EMBL" id="CCO27733.1"/>
    </source>
</evidence>
<dbReference type="HOGENOM" id="CLU_1533601_0_0_1"/>
<evidence type="ECO:0000256" key="1">
    <source>
        <dbReference type="SAM" id="MobiDB-lite"/>
    </source>
</evidence>
<comment type="caution">
    <text evidence="2">The sequence shown here is derived from an EMBL/GenBank/DDBJ whole genome shotgun (WGS) entry which is preliminary data.</text>
</comment>
<dbReference type="EMBL" id="CAOJ01002302">
    <property type="protein sequence ID" value="CCO27733.1"/>
    <property type="molecule type" value="Genomic_DNA"/>
</dbReference>
<name>M5BK79_THACB</name>
<feature type="region of interest" description="Disordered" evidence="1">
    <location>
        <begin position="52"/>
        <end position="76"/>
    </location>
</feature>
<protein>
    <submittedName>
        <fullName evidence="2">Uncharacterized protein</fullName>
    </submittedName>
</protein>
<accession>M5BK79</accession>
<evidence type="ECO:0000313" key="3">
    <source>
        <dbReference type="Proteomes" id="UP000012065"/>
    </source>
</evidence>
<sequence length="175" mass="19202">MLNERPRLLVVHPIPRPSVSRARVGTTIVPENKKESASENGIGIERGNVTVWSEKGSANGPNVKRSARESGSGSAETDGAVLAVLVLVEEEAEAEEDGKDLHHAGRIALLRTEEGMMDPAGDTKMRMMRVDFPPWWPSLWRPFLPLKRLTVDDPHQTMAHTKDPIAVRVVGEGTN</sequence>
<dbReference type="Proteomes" id="UP000012065">
    <property type="component" value="Unassembled WGS sequence"/>
</dbReference>
<reference evidence="2 3" key="1">
    <citation type="journal article" date="2013" name="J. Biotechnol.">
        <title>Establishment and interpretation of the genome sequence of the phytopathogenic fungus Rhizoctonia solani AG1-IB isolate 7/3/14.</title>
        <authorList>
            <person name="Wibberg D.W."/>
            <person name="Jelonek L.J."/>
            <person name="Rupp O.R."/>
            <person name="Hennig M.H."/>
            <person name="Eikmeyer F.E."/>
            <person name="Goesmann A.G."/>
            <person name="Hartmann A.H."/>
            <person name="Borriss R.B."/>
            <person name="Grosch R.G."/>
            <person name="Puehler A.P."/>
            <person name="Schlueter A.S."/>
        </authorList>
    </citation>
    <scope>NUCLEOTIDE SEQUENCE [LARGE SCALE GENOMIC DNA]</scope>
    <source>
        <strain evidence="3">AG1-IB / isolate 7/3/14</strain>
    </source>
</reference>
<dbReference type="AlphaFoldDB" id="M5BK79"/>
<gene>
    <name evidence="2" type="ORF">BN14_01720</name>
</gene>
<proteinExistence type="predicted"/>